<accession>A0A7H2BEJ9</accession>
<dbReference type="Pfam" id="PF11662">
    <property type="entry name" value="DUF3263"/>
    <property type="match status" value="1"/>
</dbReference>
<dbReference type="GeneID" id="96623006"/>
<dbReference type="Proteomes" id="UP000516404">
    <property type="component" value="Chromosome"/>
</dbReference>
<protein>
    <submittedName>
        <fullName evidence="1">DUF3263 domain-containing protein</fullName>
    </submittedName>
</protein>
<evidence type="ECO:0000313" key="1">
    <source>
        <dbReference type="EMBL" id="QNV38095.1"/>
    </source>
</evidence>
<dbReference type="EMBL" id="CP061539">
    <property type="protein sequence ID" value="QNV38095.1"/>
    <property type="molecule type" value="Genomic_DNA"/>
</dbReference>
<sequence length="82" mass="9681">MSEDATPNEPKNPLTEQEQKIISIEKRRWKYQGAKEQAVRSELGMSAVSYYQQLNRLIDNPRVIEQEPALTRRLREHRDSEV</sequence>
<dbReference type="RefSeq" id="WP_190724852.1">
    <property type="nucleotide sequence ID" value="NZ_CP061539.1"/>
</dbReference>
<gene>
    <name evidence="1" type="ORF">IDM49_02045</name>
</gene>
<dbReference type="AlphaFoldDB" id="A0A7H2BEJ9"/>
<name>A0A7H2BEJ9_9MICC</name>
<keyword evidence="2" id="KW-1185">Reference proteome</keyword>
<organism evidence="1 2">
    <name type="scientific">Rothia terrae</name>
    <dbReference type="NCBI Taxonomy" id="396015"/>
    <lineage>
        <taxon>Bacteria</taxon>
        <taxon>Bacillati</taxon>
        <taxon>Actinomycetota</taxon>
        <taxon>Actinomycetes</taxon>
        <taxon>Micrococcales</taxon>
        <taxon>Micrococcaceae</taxon>
        <taxon>Rothia</taxon>
    </lineage>
</organism>
<proteinExistence type="predicted"/>
<reference evidence="1 2" key="1">
    <citation type="submission" date="2020-09" db="EMBL/GenBank/DDBJ databases">
        <title>Investigation of environmental microbes.</title>
        <authorList>
            <person name="Ou Y."/>
            <person name="Kang Q."/>
        </authorList>
    </citation>
    <scope>NUCLEOTIDE SEQUENCE [LARGE SCALE GENOMIC DNA]</scope>
    <source>
        <strain evidence="1 2">KJZ-14</strain>
    </source>
</reference>
<evidence type="ECO:0000313" key="2">
    <source>
        <dbReference type="Proteomes" id="UP000516404"/>
    </source>
</evidence>
<dbReference type="InterPro" id="IPR021678">
    <property type="entry name" value="DUF3263"/>
</dbReference>
<dbReference type="KEGG" id="rter:IDM49_02045"/>